<dbReference type="Proteomes" id="UP000292957">
    <property type="component" value="Unassembled WGS sequence"/>
</dbReference>
<reference evidence="2" key="1">
    <citation type="submission" date="2019-01" db="EMBL/GenBank/DDBJ databases">
        <title>Draft genome sequences of three monokaryotic isolates of the white-rot basidiomycete fungus Dichomitus squalens.</title>
        <authorList>
            <consortium name="DOE Joint Genome Institute"/>
            <person name="Lopez S.C."/>
            <person name="Andreopoulos B."/>
            <person name="Pangilinan J."/>
            <person name="Lipzen A."/>
            <person name="Riley R."/>
            <person name="Ahrendt S."/>
            <person name="Ng V."/>
            <person name="Barry K."/>
            <person name="Daum C."/>
            <person name="Grigoriev I.V."/>
            <person name="Hilden K.S."/>
            <person name="Makela M.R."/>
            <person name="de Vries R.P."/>
        </authorList>
    </citation>
    <scope>NUCLEOTIDE SEQUENCE [LARGE SCALE GENOMIC DNA]</scope>
    <source>
        <strain evidence="2">OM18370.1</strain>
    </source>
</reference>
<evidence type="ECO:0000313" key="2">
    <source>
        <dbReference type="EMBL" id="TBU35850.1"/>
    </source>
</evidence>
<sequence>MLVRTDTSTDEYRRSVLHGTHIDAIAQQIHASIRGKCASRISTRPIPHELGPASRSPRILQRPRRPTESEHDRRAPSREVRCSLPITSLIPPLRPWCGVGAHADFTRGSPGPCGGRMRGRCPFRVVVHSATPGIVMWAWFRSVYVPLMHALGCPLLNVKDAAARCRRLTLLYRLDGEDNHSCSFWLCKRAPGQLSSPSRVSGSTYICDVRPITESRERQADRCCRLVV</sequence>
<feature type="compositionally biased region" description="Basic and acidic residues" evidence="1">
    <location>
        <begin position="65"/>
        <end position="78"/>
    </location>
</feature>
<dbReference type="AlphaFoldDB" id="A0A4Q9N5C1"/>
<organism evidence="2">
    <name type="scientific">Dichomitus squalens</name>
    <dbReference type="NCBI Taxonomy" id="114155"/>
    <lineage>
        <taxon>Eukaryota</taxon>
        <taxon>Fungi</taxon>
        <taxon>Dikarya</taxon>
        <taxon>Basidiomycota</taxon>
        <taxon>Agaricomycotina</taxon>
        <taxon>Agaricomycetes</taxon>
        <taxon>Polyporales</taxon>
        <taxon>Polyporaceae</taxon>
        <taxon>Dichomitus</taxon>
    </lineage>
</organism>
<proteinExistence type="predicted"/>
<accession>A0A4Q9N5C1</accession>
<dbReference type="EMBL" id="ML143386">
    <property type="protein sequence ID" value="TBU35850.1"/>
    <property type="molecule type" value="Genomic_DNA"/>
</dbReference>
<feature type="non-terminal residue" evidence="2">
    <location>
        <position position="228"/>
    </location>
</feature>
<gene>
    <name evidence="2" type="ORF">BD311DRAFT_744729</name>
</gene>
<evidence type="ECO:0000256" key="1">
    <source>
        <dbReference type="SAM" id="MobiDB-lite"/>
    </source>
</evidence>
<protein>
    <submittedName>
        <fullName evidence="2">Uncharacterized protein</fullName>
    </submittedName>
</protein>
<name>A0A4Q9N5C1_9APHY</name>
<feature type="region of interest" description="Disordered" evidence="1">
    <location>
        <begin position="43"/>
        <end position="78"/>
    </location>
</feature>